<dbReference type="InterPro" id="IPR035919">
    <property type="entry name" value="EAL_sf"/>
</dbReference>
<gene>
    <name evidence="2" type="primary">cph2</name>
    <name evidence="2" type="ORF">LAUMK136_05613</name>
</gene>
<proteinExistence type="predicted"/>
<evidence type="ECO:0000313" key="2">
    <source>
        <dbReference type="EMBL" id="VBA44398.1"/>
    </source>
</evidence>
<reference evidence="2 3" key="1">
    <citation type="submission" date="2018-09" db="EMBL/GenBank/DDBJ databases">
        <authorList>
            <person name="Tagini F."/>
        </authorList>
    </citation>
    <scope>NUCLEOTIDE SEQUENCE [LARGE SCALE GENOMIC DNA]</scope>
    <source>
        <strain evidence="2 3">MK136</strain>
    </source>
</reference>
<dbReference type="InterPro" id="IPR050706">
    <property type="entry name" value="Cyclic-di-GMP_PDE-like"/>
</dbReference>
<accession>A0A498QDL3</accession>
<dbReference type="GO" id="GO:0071111">
    <property type="term" value="F:cyclic-guanylate-specific phosphodiesterase activity"/>
    <property type="evidence" value="ECO:0007669"/>
    <property type="project" value="InterPro"/>
</dbReference>
<sequence length="396" mass="41946">MGAAETKTDDDLSCAIADAVRFCGLGSDSGYSQRLATMLRRAYEQGSSNLAIRVGASLARRAATGPDPARVLGDVAGAVQHHFGGLGSSTRLASLLQDLCIGYVGTLSDRPKAESANSLDNSRIGIGDERRAAHTLDQRDAQYFQPAAMRTALDRGEFFAVYQPIFRLADTSIIGAEALLRWAHPKLGTLLPGRFIEIAENNGLITSLTAFVIEEACRVAREWRDDSSELQPFVSVNIASSVICDPGFLPLVKNALAGNGLPAIALQLELGHDTSLGNDEAALSALQELSALGVGIAIDDFGTGFSSFANLPNLPVGVVKLAGKLVENLGGSIRDRVADEQVTRAMIELARGLGLTVTAKHVETPRQLDRLHAFGCNNAQGWHFAQPLPASSFLAG</sequence>
<dbReference type="InterPro" id="IPR001633">
    <property type="entry name" value="EAL_dom"/>
</dbReference>
<dbReference type="Pfam" id="PF00563">
    <property type="entry name" value="EAL"/>
    <property type="match status" value="1"/>
</dbReference>
<dbReference type="CDD" id="cd01948">
    <property type="entry name" value="EAL"/>
    <property type="match status" value="1"/>
</dbReference>
<dbReference type="Proteomes" id="UP000273307">
    <property type="component" value="Unassembled WGS sequence"/>
</dbReference>
<organism evidence="2 3">
    <name type="scientific">Mycobacterium attenuatum</name>
    <dbReference type="NCBI Taxonomy" id="2341086"/>
    <lineage>
        <taxon>Bacteria</taxon>
        <taxon>Bacillati</taxon>
        <taxon>Actinomycetota</taxon>
        <taxon>Actinomycetes</taxon>
        <taxon>Mycobacteriales</taxon>
        <taxon>Mycobacteriaceae</taxon>
        <taxon>Mycobacterium</taxon>
    </lineage>
</organism>
<dbReference type="PROSITE" id="PS50883">
    <property type="entry name" value="EAL"/>
    <property type="match status" value="1"/>
</dbReference>
<evidence type="ECO:0000313" key="3">
    <source>
        <dbReference type="Proteomes" id="UP000273307"/>
    </source>
</evidence>
<dbReference type="SMART" id="SM00052">
    <property type="entry name" value="EAL"/>
    <property type="match status" value="1"/>
</dbReference>
<dbReference type="EMBL" id="UPHP01000153">
    <property type="protein sequence ID" value="VBA44398.1"/>
    <property type="molecule type" value="Genomic_DNA"/>
</dbReference>
<dbReference type="PANTHER" id="PTHR33121:SF70">
    <property type="entry name" value="SIGNALING PROTEIN YKOW"/>
    <property type="match status" value="1"/>
</dbReference>
<protein>
    <submittedName>
        <fullName evidence="2">Phytochrome-like protein cph2</fullName>
    </submittedName>
</protein>
<dbReference type="Gene3D" id="3.20.20.450">
    <property type="entry name" value="EAL domain"/>
    <property type="match status" value="1"/>
</dbReference>
<dbReference type="SUPFAM" id="SSF141868">
    <property type="entry name" value="EAL domain-like"/>
    <property type="match status" value="1"/>
</dbReference>
<evidence type="ECO:0000259" key="1">
    <source>
        <dbReference type="PROSITE" id="PS50883"/>
    </source>
</evidence>
<dbReference type="PANTHER" id="PTHR33121">
    <property type="entry name" value="CYCLIC DI-GMP PHOSPHODIESTERASE PDEF"/>
    <property type="match status" value="1"/>
</dbReference>
<keyword evidence="3" id="KW-1185">Reference proteome</keyword>
<dbReference type="AlphaFoldDB" id="A0A498QDL3"/>
<feature type="domain" description="EAL" evidence="1">
    <location>
        <begin position="142"/>
        <end position="396"/>
    </location>
</feature>
<name>A0A498QDL3_9MYCO</name>